<accession>A0A383F5N9</accession>
<feature type="non-terminal residue" evidence="1">
    <location>
        <position position="1"/>
    </location>
</feature>
<protein>
    <submittedName>
        <fullName evidence="1">Uncharacterized protein</fullName>
    </submittedName>
</protein>
<organism evidence="1">
    <name type="scientific">marine metagenome</name>
    <dbReference type="NCBI Taxonomy" id="408172"/>
    <lineage>
        <taxon>unclassified sequences</taxon>
        <taxon>metagenomes</taxon>
        <taxon>ecological metagenomes</taxon>
    </lineage>
</organism>
<name>A0A383F5N9_9ZZZZ</name>
<gene>
    <name evidence="1" type="ORF">METZ01_LOCUS517260</name>
</gene>
<dbReference type="AlphaFoldDB" id="A0A383F5N9"/>
<evidence type="ECO:0000313" key="1">
    <source>
        <dbReference type="EMBL" id="SVE64406.1"/>
    </source>
</evidence>
<proteinExistence type="predicted"/>
<sequence length="53" mass="5840">TLESSNRDHQLLSKPEAELPLNIFLIDQLSVSILTLGNEEPSSFPKPVCSLSM</sequence>
<dbReference type="EMBL" id="UINC01231742">
    <property type="protein sequence ID" value="SVE64406.1"/>
    <property type="molecule type" value="Genomic_DNA"/>
</dbReference>
<reference evidence="1" key="1">
    <citation type="submission" date="2018-05" db="EMBL/GenBank/DDBJ databases">
        <authorList>
            <person name="Lanie J.A."/>
            <person name="Ng W.-L."/>
            <person name="Kazmierczak K.M."/>
            <person name="Andrzejewski T.M."/>
            <person name="Davidsen T.M."/>
            <person name="Wayne K.J."/>
            <person name="Tettelin H."/>
            <person name="Glass J.I."/>
            <person name="Rusch D."/>
            <person name="Podicherti R."/>
            <person name="Tsui H.-C.T."/>
            <person name="Winkler M.E."/>
        </authorList>
    </citation>
    <scope>NUCLEOTIDE SEQUENCE</scope>
</reference>